<sequence length="16" mass="1903">MHPQYLFVMHVASTEL</sequence>
<reference evidence="1" key="1">
    <citation type="submission" date="2014-11" db="EMBL/GenBank/DDBJ databases">
        <authorList>
            <person name="Amaro Gonzalez C."/>
        </authorList>
    </citation>
    <scope>NUCLEOTIDE SEQUENCE</scope>
</reference>
<accession>A0A0E9VBE8</accession>
<reference evidence="1" key="2">
    <citation type="journal article" date="2015" name="Fish Shellfish Immunol.">
        <title>Early steps in the European eel (Anguilla anguilla)-Vibrio vulnificus interaction in the gills: Role of the RtxA13 toxin.</title>
        <authorList>
            <person name="Callol A."/>
            <person name="Pajuelo D."/>
            <person name="Ebbesson L."/>
            <person name="Teles M."/>
            <person name="MacKenzie S."/>
            <person name="Amaro C."/>
        </authorList>
    </citation>
    <scope>NUCLEOTIDE SEQUENCE</scope>
</reference>
<dbReference type="EMBL" id="GBXM01034034">
    <property type="protein sequence ID" value="JAH74543.1"/>
    <property type="molecule type" value="Transcribed_RNA"/>
</dbReference>
<name>A0A0E9VBE8_ANGAN</name>
<evidence type="ECO:0000313" key="1">
    <source>
        <dbReference type="EMBL" id="JAH74543.1"/>
    </source>
</evidence>
<dbReference type="EMBL" id="GBXM01057351">
    <property type="protein sequence ID" value="JAH51226.1"/>
    <property type="molecule type" value="Transcribed_RNA"/>
</dbReference>
<organism evidence="1">
    <name type="scientific">Anguilla anguilla</name>
    <name type="common">European freshwater eel</name>
    <name type="synonym">Muraena anguilla</name>
    <dbReference type="NCBI Taxonomy" id="7936"/>
    <lineage>
        <taxon>Eukaryota</taxon>
        <taxon>Metazoa</taxon>
        <taxon>Chordata</taxon>
        <taxon>Craniata</taxon>
        <taxon>Vertebrata</taxon>
        <taxon>Euteleostomi</taxon>
        <taxon>Actinopterygii</taxon>
        <taxon>Neopterygii</taxon>
        <taxon>Teleostei</taxon>
        <taxon>Anguilliformes</taxon>
        <taxon>Anguillidae</taxon>
        <taxon>Anguilla</taxon>
    </lineage>
</organism>
<dbReference type="AlphaFoldDB" id="A0A0E9VBE8"/>
<proteinExistence type="predicted"/>
<protein>
    <submittedName>
        <fullName evidence="1">Uncharacterized protein</fullName>
    </submittedName>
</protein>